<dbReference type="PANTHER" id="PTHR45527">
    <property type="entry name" value="NONRIBOSOMAL PEPTIDE SYNTHETASE"/>
    <property type="match status" value="1"/>
</dbReference>
<dbReference type="InterPro" id="IPR010071">
    <property type="entry name" value="AA_adenyl_dom"/>
</dbReference>
<dbReference type="Pfam" id="PF00501">
    <property type="entry name" value="AMP-binding"/>
    <property type="match status" value="1"/>
</dbReference>
<protein>
    <submittedName>
        <fullName evidence="3">Amino acid adenylation domain-containing protein</fullName>
    </submittedName>
</protein>
<dbReference type="Pfam" id="PF08242">
    <property type="entry name" value="Methyltransf_12"/>
    <property type="match status" value="1"/>
</dbReference>
<dbReference type="SUPFAM" id="SSF47336">
    <property type="entry name" value="ACP-like"/>
    <property type="match status" value="1"/>
</dbReference>
<dbReference type="SUPFAM" id="SSF53335">
    <property type="entry name" value="S-adenosyl-L-methionine-dependent methyltransferases"/>
    <property type="match status" value="1"/>
</dbReference>
<dbReference type="EMBL" id="JBHULX010000004">
    <property type="protein sequence ID" value="MFD2590564.1"/>
    <property type="molecule type" value="Genomic_DNA"/>
</dbReference>
<dbReference type="Pfam" id="PF00550">
    <property type="entry name" value="PP-binding"/>
    <property type="match status" value="1"/>
</dbReference>
<accession>A0ABW5N6K3</accession>
<evidence type="ECO:0000313" key="3">
    <source>
        <dbReference type="EMBL" id="MFD2590564.1"/>
    </source>
</evidence>
<dbReference type="Gene3D" id="1.10.1200.10">
    <property type="entry name" value="ACP-like"/>
    <property type="match status" value="1"/>
</dbReference>
<dbReference type="InterPro" id="IPR013217">
    <property type="entry name" value="Methyltransf_12"/>
</dbReference>
<evidence type="ECO:0000313" key="4">
    <source>
        <dbReference type="Proteomes" id="UP001597459"/>
    </source>
</evidence>
<keyword evidence="4" id="KW-1185">Reference proteome</keyword>
<keyword evidence="1" id="KW-0436">Ligase</keyword>
<dbReference type="PROSITE" id="PS00455">
    <property type="entry name" value="AMP_BINDING"/>
    <property type="match status" value="1"/>
</dbReference>
<dbReference type="InterPro" id="IPR036736">
    <property type="entry name" value="ACP-like_sf"/>
</dbReference>
<evidence type="ECO:0000256" key="1">
    <source>
        <dbReference type="ARBA" id="ARBA00022598"/>
    </source>
</evidence>
<dbReference type="Gene3D" id="3.30.300.30">
    <property type="match status" value="2"/>
</dbReference>
<sequence length="1197" mass="135303">MMHDNKKSKTPNVISRKKNIPPLIGYITSEEIKNIQSKTDKLGERGAGISFFSFEHVITSSDWKCLKNKAQQYEIDLCSLFLNSLIPILERWSSQSSFLVETSILPSEEDLPFAEQVLIVQKTPWITITKYIEEQLQNEIRAVDAENSIPISIRSNLWTMPQVENDEKGLLCSIVENDRGITVCWEVDSRFFEERKVHEMFTSWISLLDWLQDEEWEKPLPDILPVNQREVRNSINNTQIPIVKKTLHHDFFLQPTRNIALQYYNEEGNYEQLTYEALAHKVLSLAATLQAKGVKKGDLVGITIPRGPNQIIAVMGIVSIGAAYVPIGVNQPISRQRTIHQIGEIKHVVVTPEYEEKIGYPAIQTISVTDLNHGVFDLTSVDISTDELAYVIFTSGSTGAPKGVEITHEAAYNTIQDINKRFLVTEKDKALALSALDFDLSVYDIFGLLSVGGSLVLLSEQTRREATIWREMIERHKVTLWNSVPALLEMLLISNVEKSELSSLRLAMVSGDWVGLDLLERLEKVAPQTKLFALGGATEAAIWSNVFPVTEVVSGWKSIPYGAPLENQCYRVVDSLGRDRPNGVPGELWIGGSGVARGYLGNPKLTAERFIVEGEQRWYRTGDLGRYWENGTLEFLGREDRQVKLRGYRIELGEIEVALKKNEGIDQAIASVVSREQVQHLVAAVVSTPPQGTVSSEQKGVSGAIQKFRQKEITKQSEVIEMFLYRLLKIDNLLLEKEQWNPIATLDISEEHHRVVQMWMEWLLTRELLYLEGNSYKPGKRFYEVYEKVSEKLTEKTENDSSLLVKVGAQLGKRILDYKAILAGKLEAAVLLDDAVLSPEYLSVNDPGTIKGIDIIAEKIKKLSFSKKRPVRVAVLGGRTGVMTVRLAKQLTAEEMHCTLLDTAPSMIAMAKQNLREFSSYVDCQKIHKNNITEAYRYHFDIVLAINALHRYECIDEGLGLATLLVNNGGKILALEHAALSPIAMVTSSILDRGYVDFEYERKVRYNPMLTGKQWSEFFVKKGLLDVQYEGIPDSFTEIIEAQSSEDRKLLFPNSILEELSCKLPEHMIPEQIAILPVFPLTSNGKIDRLSIAESFDFQEEISIEETPEEGVETEIASMWQELLQVTNIGRNHSFFKIGGDSLLATRFLAMVKERYEIELSLRAMFETPELKDVAAIIKDKYSELCETMELMEEGEI</sequence>
<name>A0ABW5N6K3_9FLAO</name>
<dbReference type="InterPro" id="IPR029063">
    <property type="entry name" value="SAM-dependent_MTases_sf"/>
</dbReference>
<dbReference type="Gene3D" id="3.40.50.12780">
    <property type="entry name" value="N-terminal domain of ligase-like"/>
    <property type="match status" value="1"/>
</dbReference>
<organism evidence="3 4">
    <name type="scientific">Aquimarina hainanensis</name>
    <dbReference type="NCBI Taxonomy" id="1578017"/>
    <lineage>
        <taxon>Bacteria</taxon>
        <taxon>Pseudomonadati</taxon>
        <taxon>Bacteroidota</taxon>
        <taxon>Flavobacteriia</taxon>
        <taxon>Flavobacteriales</taxon>
        <taxon>Flavobacteriaceae</taxon>
        <taxon>Aquimarina</taxon>
    </lineage>
</organism>
<dbReference type="RefSeq" id="WP_378257433.1">
    <property type="nucleotide sequence ID" value="NZ_JBHSJV010000001.1"/>
</dbReference>
<dbReference type="Gene3D" id="3.40.50.150">
    <property type="entry name" value="Vaccinia Virus protein VP39"/>
    <property type="match status" value="1"/>
</dbReference>
<dbReference type="PROSITE" id="PS50075">
    <property type="entry name" value="CARRIER"/>
    <property type="match status" value="1"/>
</dbReference>
<reference evidence="4" key="1">
    <citation type="journal article" date="2019" name="Int. J. Syst. Evol. Microbiol.">
        <title>The Global Catalogue of Microorganisms (GCM) 10K type strain sequencing project: providing services to taxonomists for standard genome sequencing and annotation.</title>
        <authorList>
            <consortium name="The Broad Institute Genomics Platform"/>
            <consortium name="The Broad Institute Genome Sequencing Center for Infectious Disease"/>
            <person name="Wu L."/>
            <person name="Ma J."/>
        </authorList>
    </citation>
    <scope>NUCLEOTIDE SEQUENCE [LARGE SCALE GENOMIC DNA]</scope>
    <source>
        <strain evidence="4">KCTC 42423</strain>
    </source>
</reference>
<proteinExistence type="predicted"/>
<dbReference type="InterPro" id="IPR000873">
    <property type="entry name" value="AMP-dep_synth/lig_dom"/>
</dbReference>
<dbReference type="CDD" id="cd12114">
    <property type="entry name" value="A_NRPS_TlmIV_like"/>
    <property type="match status" value="1"/>
</dbReference>
<dbReference type="PANTHER" id="PTHR45527:SF10">
    <property type="entry name" value="PYOCHELIN SYNTHASE PCHF"/>
    <property type="match status" value="1"/>
</dbReference>
<dbReference type="NCBIfam" id="TIGR01733">
    <property type="entry name" value="AA-adenyl-dom"/>
    <property type="match status" value="1"/>
</dbReference>
<comment type="caution">
    <text evidence="3">The sequence shown here is derived from an EMBL/GenBank/DDBJ whole genome shotgun (WGS) entry which is preliminary data.</text>
</comment>
<dbReference type="InterPro" id="IPR042099">
    <property type="entry name" value="ANL_N_sf"/>
</dbReference>
<dbReference type="SUPFAM" id="SSF56801">
    <property type="entry name" value="Acetyl-CoA synthetase-like"/>
    <property type="match status" value="1"/>
</dbReference>
<gene>
    <name evidence="3" type="ORF">ACFSTE_06940</name>
</gene>
<dbReference type="InterPro" id="IPR009081">
    <property type="entry name" value="PP-bd_ACP"/>
</dbReference>
<feature type="domain" description="Carrier" evidence="2">
    <location>
        <begin position="1107"/>
        <end position="1182"/>
    </location>
</feature>
<evidence type="ECO:0000259" key="2">
    <source>
        <dbReference type="PROSITE" id="PS50075"/>
    </source>
</evidence>
<dbReference type="InterPro" id="IPR020845">
    <property type="entry name" value="AMP-binding_CS"/>
</dbReference>
<dbReference type="Proteomes" id="UP001597459">
    <property type="component" value="Unassembled WGS sequence"/>
</dbReference>
<dbReference type="InterPro" id="IPR045851">
    <property type="entry name" value="AMP-bd_C_sf"/>
</dbReference>